<gene>
    <name evidence="2" type="ORF">CtesDRAFT_PD5473</name>
</gene>
<organism evidence="2 3">
    <name type="scientific">Comamonas testosteroni (strain DSM 14576 / KF-1)</name>
    <name type="common">Pseudomonas testosteroni</name>
    <dbReference type="NCBI Taxonomy" id="399795"/>
    <lineage>
        <taxon>Bacteria</taxon>
        <taxon>Pseudomonadati</taxon>
        <taxon>Pseudomonadota</taxon>
        <taxon>Betaproteobacteria</taxon>
        <taxon>Burkholderiales</taxon>
        <taxon>Comamonadaceae</taxon>
        <taxon>Comamonas</taxon>
    </lineage>
</organism>
<dbReference type="SMART" id="SM00886">
    <property type="entry name" value="Dabb"/>
    <property type="match status" value="1"/>
</dbReference>
<dbReference type="AlphaFoldDB" id="B7X569"/>
<dbReference type="OrthoDB" id="9808130at2"/>
<evidence type="ECO:0000313" key="3">
    <source>
        <dbReference type="Proteomes" id="UP000003039"/>
    </source>
</evidence>
<evidence type="ECO:0000259" key="1">
    <source>
        <dbReference type="PROSITE" id="PS51502"/>
    </source>
</evidence>
<dbReference type="InterPro" id="IPR013097">
    <property type="entry name" value="Dabb"/>
</dbReference>
<dbReference type="PANTHER" id="PTHR37832:SF1">
    <property type="entry name" value="STRESS-RESPONSE A_B BARREL DOMAIN-CONTAINING PROTEIN"/>
    <property type="match status" value="1"/>
</dbReference>
<sequence>MVKHIVMWNVKGSTPAERRDAALDIKQRFERLQGVVPGLLRLEVGLDISHVDYACDMVLYTEFDSEASLKAYATHPDHLVIRQELGDVRIARYQVDYSVEAS</sequence>
<comment type="caution">
    <text evidence="2">The sequence shown here is derived from an EMBL/GenBank/DDBJ whole genome shotgun (WGS) entry which is preliminary data.</text>
</comment>
<feature type="domain" description="Stress-response A/B barrel" evidence="1">
    <location>
        <begin position="2"/>
        <end position="97"/>
    </location>
</feature>
<dbReference type="eggNOG" id="COG4627">
    <property type="taxonomic scope" value="Bacteria"/>
</dbReference>
<dbReference type="PANTHER" id="PTHR37832">
    <property type="entry name" value="BLL2683 PROTEIN"/>
    <property type="match status" value="1"/>
</dbReference>
<dbReference type="InterPro" id="IPR011008">
    <property type="entry name" value="Dimeric_a/b-barrel"/>
</dbReference>
<dbReference type="EMBL" id="AAUJ02000001">
    <property type="protein sequence ID" value="EED70525.1"/>
    <property type="molecule type" value="Genomic_DNA"/>
</dbReference>
<name>B7X569_COMTK</name>
<dbReference type="PROSITE" id="PS51502">
    <property type="entry name" value="S_R_A_B_BARREL"/>
    <property type="match status" value="1"/>
</dbReference>
<dbReference type="Pfam" id="PF07876">
    <property type="entry name" value="Dabb"/>
    <property type="match status" value="1"/>
</dbReference>
<evidence type="ECO:0000313" key="2">
    <source>
        <dbReference type="EMBL" id="EED70525.1"/>
    </source>
</evidence>
<proteinExistence type="predicted"/>
<protein>
    <submittedName>
        <fullName evidence="2">Stress responsive alpha-beta barrel domain protein</fullName>
    </submittedName>
</protein>
<dbReference type="RefSeq" id="WP_003060849.1">
    <property type="nucleotide sequence ID" value="NZ_AAUJ02000001.1"/>
</dbReference>
<dbReference type="Gene3D" id="3.30.70.100">
    <property type="match status" value="1"/>
</dbReference>
<accession>B7X569</accession>
<dbReference type="Proteomes" id="UP000003039">
    <property type="component" value="Unassembled WGS sequence"/>
</dbReference>
<dbReference type="SUPFAM" id="SSF54909">
    <property type="entry name" value="Dimeric alpha+beta barrel"/>
    <property type="match status" value="1"/>
</dbReference>
<reference evidence="2 3" key="1">
    <citation type="journal article" date="2004" name="Appl. Environ. Microbiol.">
        <title>Mineralization of individual congeners of linear alkylbenzenesulfonate by defined pairs of heterotrophic bacteria.</title>
        <authorList>
            <person name="Schleheck D."/>
            <person name="Knepper T.P."/>
            <person name="Fischer K."/>
            <person name="Cook A.M."/>
        </authorList>
    </citation>
    <scope>NUCLEOTIDE SEQUENCE [LARGE SCALE GENOMIC DNA]</scope>
    <source>
        <strain evidence="3">DSM 14576 / KF-1</strain>
    </source>
</reference>